<keyword evidence="1" id="KW-0472">Membrane</keyword>
<name>A0A061DI05_THECC</name>
<evidence type="ECO:0000313" key="2">
    <source>
        <dbReference type="EMBL" id="EOX92095.1"/>
    </source>
</evidence>
<keyword evidence="3" id="KW-1185">Reference proteome</keyword>
<protein>
    <submittedName>
        <fullName evidence="2">Uncharacterized protein</fullName>
    </submittedName>
</protein>
<dbReference type="Proteomes" id="UP000026915">
    <property type="component" value="Chromosome 1"/>
</dbReference>
<dbReference type="EMBL" id="CM001879">
    <property type="protein sequence ID" value="EOX92095.1"/>
    <property type="molecule type" value="Genomic_DNA"/>
</dbReference>
<organism evidence="2 3">
    <name type="scientific">Theobroma cacao</name>
    <name type="common">Cacao</name>
    <name type="synonym">Cocoa</name>
    <dbReference type="NCBI Taxonomy" id="3641"/>
    <lineage>
        <taxon>Eukaryota</taxon>
        <taxon>Viridiplantae</taxon>
        <taxon>Streptophyta</taxon>
        <taxon>Embryophyta</taxon>
        <taxon>Tracheophyta</taxon>
        <taxon>Spermatophyta</taxon>
        <taxon>Magnoliopsida</taxon>
        <taxon>eudicotyledons</taxon>
        <taxon>Gunneridae</taxon>
        <taxon>Pentapetalae</taxon>
        <taxon>rosids</taxon>
        <taxon>malvids</taxon>
        <taxon>Malvales</taxon>
        <taxon>Malvaceae</taxon>
        <taxon>Byttnerioideae</taxon>
        <taxon>Theobroma</taxon>
    </lineage>
</organism>
<keyword evidence="1" id="KW-1133">Transmembrane helix</keyword>
<accession>A0A061DI05</accession>
<sequence length="51" mass="5956">MHWRNALHFANEERFMLWLPRKGTILTFGACSTFLCLLMNSCSRKSPIRGI</sequence>
<reference evidence="2 3" key="1">
    <citation type="journal article" date="2013" name="Genome Biol.">
        <title>The genome sequence of the most widely cultivated cacao type and its use to identify candidate genes regulating pod color.</title>
        <authorList>
            <person name="Motamayor J.C."/>
            <person name="Mockaitis K."/>
            <person name="Schmutz J."/>
            <person name="Haiminen N."/>
            <person name="Iii D.L."/>
            <person name="Cornejo O."/>
            <person name="Findley S.D."/>
            <person name="Zheng P."/>
            <person name="Utro F."/>
            <person name="Royaert S."/>
            <person name="Saski C."/>
            <person name="Jenkins J."/>
            <person name="Podicheti R."/>
            <person name="Zhao M."/>
            <person name="Scheffler B.E."/>
            <person name="Stack J.C."/>
            <person name="Feltus F.A."/>
            <person name="Mustiga G.M."/>
            <person name="Amores F."/>
            <person name="Phillips W."/>
            <person name="Marelli J.P."/>
            <person name="May G.D."/>
            <person name="Shapiro H."/>
            <person name="Ma J."/>
            <person name="Bustamante C.D."/>
            <person name="Schnell R.J."/>
            <person name="Main D."/>
            <person name="Gilbert D."/>
            <person name="Parida L."/>
            <person name="Kuhn D.N."/>
        </authorList>
    </citation>
    <scope>NUCLEOTIDE SEQUENCE [LARGE SCALE GENOMIC DNA]</scope>
    <source>
        <strain evidence="3">cv. Matina 1-6</strain>
    </source>
</reference>
<feature type="transmembrane region" description="Helical" evidence="1">
    <location>
        <begin position="23"/>
        <end position="42"/>
    </location>
</feature>
<keyword evidence="1" id="KW-0812">Transmembrane</keyword>
<dbReference type="AlphaFoldDB" id="A0A061DI05"/>
<evidence type="ECO:0000313" key="3">
    <source>
        <dbReference type="Proteomes" id="UP000026915"/>
    </source>
</evidence>
<gene>
    <name evidence="2" type="ORF">TCM_001103</name>
</gene>
<dbReference type="InParanoid" id="A0A061DI05"/>
<dbReference type="HOGENOM" id="CLU_3110287_0_0_1"/>
<proteinExistence type="predicted"/>
<dbReference type="Gramene" id="EOX92095">
    <property type="protein sequence ID" value="EOX92095"/>
    <property type="gene ID" value="TCM_001103"/>
</dbReference>
<evidence type="ECO:0000256" key="1">
    <source>
        <dbReference type="SAM" id="Phobius"/>
    </source>
</evidence>